<dbReference type="Proteomes" id="UP001250662">
    <property type="component" value="Unassembled WGS sequence"/>
</dbReference>
<feature type="transmembrane region" description="Helical" evidence="1">
    <location>
        <begin position="27"/>
        <end position="48"/>
    </location>
</feature>
<protein>
    <submittedName>
        <fullName evidence="2">DUF6090 family protein</fullName>
    </submittedName>
</protein>
<reference evidence="2 3" key="1">
    <citation type="submission" date="2023-09" db="EMBL/GenBank/DDBJ databases">
        <authorList>
            <person name="Rey-Velasco X."/>
        </authorList>
    </citation>
    <scope>NUCLEOTIDE SEQUENCE [LARGE SCALE GENOMIC DNA]</scope>
    <source>
        <strain evidence="2 3">P007</strain>
    </source>
</reference>
<organism evidence="2 3">
    <name type="scientific">Croceitalea vernalis</name>
    <dbReference type="NCBI Taxonomy" id="3075599"/>
    <lineage>
        <taxon>Bacteria</taxon>
        <taxon>Pseudomonadati</taxon>
        <taxon>Bacteroidota</taxon>
        <taxon>Flavobacteriia</taxon>
        <taxon>Flavobacteriales</taxon>
        <taxon>Flavobacteriaceae</taxon>
        <taxon>Croceitalea</taxon>
    </lineage>
</organism>
<sequence length="257" mass="30273">MKKKKPMIKFFRKIRQNLLLEGKTTKYFKYAVGEIVLVVIGILIALQINNWNESRIQDKQELKLLQQLRADLYENENELQILIKKVRVNSWAMDSLLVRLNEKNYDKSISVYTALIHRKSFFNNSNSGYKLLGNGMAKIISNDSLLNDILSLYEKDFANIKTRENIMNNKIENKLYPLTNQLFKINPNLSIRLKEFDVVATEVYSPINYELLSINHEYINNLLQLNNTFKTRRSYLKITEKRLAKVLKILDTELNKH</sequence>
<evidence type="ECO:0000313" key="3">
    <source>
        <dbReference type="Proteomes" id="UP001250662"/>
    </source>
</evidence>
<dbReference type="RefSeq" id="WP_311386754.1">
    <property type="nucleotide sequence ID" value="NZ_JAVRHU010000001.1"/>
</dbReference>
<keyword evidence="1" id="KW-1133">Transmembrane helix</keyword>
<name>A0ABU3BDU8_9FLAO</name>
<evidence type="ECO:0000256" key="1">
    <source>
        <dbReference type="SAM" id="Phobius"/>
    </source>
</evidence>
<dbReference type="EMBL" id="JAVRHU010000001">
    <property type="protein sequence ID" value="MDT0620327.1"/>
    <property type="molecule type" value="Genomic_DNA"/>
</dbReference>
<comment type="caution">
    <text evidence="2">The sequence shown here is derived from an EMBL/GenBank/DDBJ whole genome shotgun (WGS) entry which is preliminary data.</text>
</comment>
<keyword evidence="1" id="KW-0812">Transmembrane</keyword>
<gene>
    <name evidence="2" type="ORF">RM520_01745</name>
</gene>
<dbReference type="InterPro" id="IPR045749">
    <property type="entry name" value="DUF6090"/>
</dbReference>
<evidence type="ECO:0000313" key="2">
    <source>
        <dbReference type="EMBL" id="MDT0620327.1"/>
    </source>
</evidence>
<keyword evidence="1" id="KW-0472">Membrane</keyword>
<dbReference type="Pfam" id="PF19578">
    <property type="entry name" value="DUF6090"/>
    <property type="match status" value="1"/>
</dbReference>
<keyword evidence="3" id="KW-1185">Reference proteome</keyword>
<accession>A0ABU3BDU8</accession>
<proteinExistence type="predicted"/>